<dbReference type="Gene3D" id="3.30.565.10">
    <property type="entry name" value="Histidine kinase-like ATPase, C-terminal domain"/>
    <property type="match status" value="1"/>
</dbReference>
<sequence length="540" mass="60446">MYHNIPIRWKIMGLILMIMGFSIFMIGIGLIGNFINVKEDELKDRALITARTVAEFPGIRSTVNGSSEERSTINPLVERVRIINGASYIVVLDMNRVRLSHPVESLIGKVSEGTDEGPAFAEHTYTMKAKGESGTAVRAFVPVMNHEHEQIGVVLVGYLLPTVFEIISSLKFEIITTLIVSILFGGWGSWMLANHIKRQIFHLEPYEIAALLVERTETFNAMHEGIVAIDNNEIITIFNDKAKQLLGVSGDVIGKKIRDVVPDTYLPEILTYNHPIYNKELNVRNQILHSNRIPIKVNNQTVGAIAIFQDQTEVKKLAEELTGVKAFVNALRVQNHEHMNKLHTIAGLIQMNHKEKALDYVFQITEEQQELTQFLGKSFRDESLSGLLLSKVSRGKELGIQVFIDRNSNLGWFPPPLDHHDFVVIIGNLIENAFEAFRTVSQTDKQIFISIEQDSNVTSILVEDNGDGMDEGVKEKIFSHGFSTKGQEGHGIGLHLVKEIVNKAKGEIVVESEKGFGTSFIITFYENSPIGGFENDESND</sequence>
<keyword evidence="13 14" id="KW-0472">Membrane</keyword>
<evidence type="ECO:0000256" key="7">
    <source>
        <dbReference type="ARBA" id="ARBA00022692"/>
    </source>
</evidence>
<reference evidence="16 17" key="1">
    <citation type="submission" date="2014-04" db="EMBL/GenBank/DDBJ databases">
        <title>Draft genome sequence of Bacillus azotoformans MEV2011, a (co-) denitrifying strain unable to grow in the presence of oxygen.</title>
        <authorList>
            <person name="Nielsen M."/>
            <person name="Schreiber L."/>
            <person name="Finster K."/>
            <person name="Schramm A."/>
        </authorList>
    </citation>
    <scope>NUCLEOTIDE SEQUENCE [LARGE SCALE GENOMIC DNA]</scope>
    <source>
        <strain evidence="16 17">MEV2011</strain>
    </source>
</reference>
<dbReference type="GO" id="GO:0000155">
    <property type="term" value="F:phosphorelay sensor kinase activity"/>
    <property type="evidence" value="ECO:0007669"/>
    <property type="project" value="InterPro"/>
</dbReference>
<dbReference type="GO" id="GO:0005886">
    <property type="term" value="C:plasma membrane"/>
    <property type="evidence" value="ECO:0007669"/>
    <property type="project" value="UniProtKB-SubCell"/>
</dbReference>
<dbReference type="PROSITE" id="PS50109">
    <property type="entry name" value="HIS_KIN"/>
    <property type="match status" value="1"/>
</dbReference>
<dbReference type="Pfam" id="PF02518">
    <property type="entry name" value="HATPase_c"/>
    <property type="match status" value="1"/>
</dbReference>
<keyword evidence="12" id="KW-0902">Two-component regulatory system</keyword>
<dbReference type="EC" id="2.7.13.3" evidence="3"/>
<dbReference type="PANTHER" id="PTHR43547">
    <property type="entry name" value="TWO-COMPONENT HISTIDINE KINASE"/>
    <property type="match status" value="1"/>
</dbReference>
<evidence type="ECO:0000256" key="2">
    <source>
        <dbReference type="ARBA" id="ARBA00004651"/>
    </source>
</evidence>
<comment type="caution">
    <text evidence="16">The sequence shown here is derived from an EMBL/GenBank/DDBJ whole genome shotgun (WGS) entry which is preliminary data.</text>
</comment>
<dbReference type="Pfam" id="PF17203">
    <property type="entry name" value="sCache_3_2"/>
    <property type="match status" value="1"/>
</dbReference>
<dbReference type="EMBL" id="JJRY01000013">
    <property type="protein sequence ID" value="KEF37561.1"/>
    <property type="molecule type" value="Genomic_DNA"/>
</dbReference>
<keyword evidence="6 16" id="KW-0808">Transferase</keyword>
<keyword evidence="11 14" id="KW-1133">Transmembrane helix</keyword>
<dbReference type="InterPro" id="IPR013767">
    <property type="entry name" value="PAS_fold"/>
</dbReference>
<evidence type="ECO:0000256" key="11">
    <source>
        <dbReference type="ARBA" id="ARBA00022989"/>
    </source>
</evidence>
<evidence type="ECO:0000259" key="15">
    <source>
        <dbReference type="PROSITE" id="PS50109"/>
    </source>
</evidence>
<keyword evidence="10" id="KW-0067">ATP-binding</keyword>
<evidence type="ECO:0000256" key="12">
    <source>
        <dbReference type="ARBA" id="ARBA00023012"/>
    </source>
</evidence>
<dbReference type="SUPFAM" id="SSF55874">
    <property type="entry name" value="ATPase domain of HSP90 chaperone/DNA topoisomerase II/histidine kinase"/>
    <property type="match status" value="1"/>
</dbReference>
<evidence type="ECO:0000313" key="17">
    <source>
        <dbReference type="Proteomes" id="UP000027936"/>
    </source>
</evidence>
<comment type="catalytic activity">
    <reaction evidence="1">
        <text>ATP + protein L-histidine = ADP + protein N-phospho-L-histidine.</text>
        <dbReference type="EC" id="2.7.13.3"/>
    </reaction>
</comment>
<keyword evidence="9 16" id="KW-0418">Kinase</keyword>
<evidence type="ECO:0000256" key="4">
    <source>
        <dbReference type="ARBA" id="ARBA00022475"/>
    </source>
</evidence>
<dbReference type="InterPro" id="IPR033463">
    <property type="entry name" value="sCache_3"/>
</dbReference>
<dbReference type="InterPro" id="IPR039506">
    <property type="entry name" value="SPOB_a"/>
</dbReference>
<dbReference type="CDD" id="cd00130">
    <property type="entry name" value="PAS"/>
    <property type="match status" value="1"/>
</dbReference>
<dbReference type="Gene3D" id="3.30.450.20">
    <property type="entry name" value="PAS domain"/>
    <property type="match status" value="2"/>
</dbReference>
<dbReference type="PRINTS" id="PR00344">
    <property type="entry name" value="BCTRLSENSOR"/>
</dbReference>
<proteinExistence type="predicted"/>
<dbReference type="PATRIC" id="fig|1348973.3.peg.3020"/>
<dbReference type="PANTHER" id="PTHR43547:SF10">
    <property type="entry name" value="SENSOR HISTIDINE KINASE DCUS"/>
    <property type="match status" value="1"/>
</dbReference>
<dbReference type="Gene3D" id="1.10.287.130">
    <property type="match status" value="1"/>
</dbReference>
<evidence type="ECO:0000256" key="8">
    <source>
        <dbReference type="ARBA" id="ARBA00022741"/>
    </source>
</evidence>
<dbReference type="SMART" id="SM00387">
    <property type="entry name" value="HATPase_c"/>
    <property type="match status" value="1"/>
</dbReference>
<evidence type="ECO:0000256" key="10">
    <source>
        <dbReference type="ARBA" id="ARBA00022840"/>
    </source>
</evidence>
<evidence type="ECO:0000256" key="1">
    <source>
        <dbReference type="ARBA" id="ARBA00000085"/>
    </source>
</evidence>
<dbReference type="AlphaFoldDB" id="A0A072NJB8"/>
<dbReference type="SUPFAM" id="SSF103190">
    <property type="entry name" value="Sensory domain-like"/>
    <property type="match status" value="1"/>
</dbReference>
<dbReference type="GO" id="GO:0006355">
    <property type="term" value="P:regulation of DNA-templated transcription"/>
    <property type="evidence" value="ECO:0007669"/>
    <property type="project" value="InterPro"/>
</dbReference>
<keyword evidence="5" id="KW-0597">Phosphoprotein</keyword>
<evidence type="ECO:0000256" key="13">
    <source>
        <dbReference type="ARBA" id="ARBA00023136"/>
    </source>
</evidence>
<keyword evidence="7 14" id="KW-0812">Transmembrane</keyword>
<evidence type="ECO:0000256" key="14">
    <source>
        <dbReference type="SAM" id="Phobius"/>
    </source>
</evidence>
<dbReference type="InterPro" id="IPR016120">
    <property type="entry name" value="Sig_transdc_His_kin_SpoOB"/>
</dbReference>
<dbReference type="RefSeq" id="WP_035196609.1">
    <property type="nucleotide sequence ID" value="NZ_JJRY01000013.1"/>
</dbReference>
<dbReference type="InterPro" id="IPR000014">
    <property type="entry name" value="PAS"/>
</dbReference>
<keyword evidence="8" id="KW-0547">Nucleotide-binding</keyword>
<evidence type="ECO:0000256" key="6">
    <source>
        <dbReference type="ARBA" id="ARBA00022679"/>
    </source>
</evidence>
<gene>
    <name evidence="16" type="ORF">M670_03140</name>
</gene>
<dbReference type="SUPFAM" id="SSF55890">
    <property type="entry name" value="Sporulation response regulatory protein Spo0B"/>
    <property type="match status" value="1"/>
</dbReference>
<keyword evidence="4" id="KW-1003">Cell membrane</keyword>
<name>A0A072NJB8_SCHAZ</name>
<dbReference type="InterPro" id="IPR004358">
    <property type="entry name" value="Sig_transdc_His_kin-like_C"/>
</dbReference>
<dbReference type="InterPro" id="IPR003594">
    <property type="entry name" value="HATPase_dom"/>
</dbReference>
<evidence type="ECO:0000256" key="5">
    <source>
        <dbReference type="ARBA" id="ARBA00022553"/>
    </source>
</evidence>
<evidence type="ECO:0000313" key="16">
    <source>
        <dbReference type="EMBL" id="KEF37561.1"/>
    </source>
</evidence>
<feature type="domain" description="Histidine kinase" evidence="15">
    <location>
        <begin position="333"/>
        <end position="528"/>
    </location>
</feature>
<organism evidence="16 17">
    <name type="scientific">Schinkia azotoformans MEV2011</name>
    <dbReference type="NCBI Taxonomy" id="1348973"/>
    <lineage>
        <taxon>Bacteria</taxon>
        <taxon>Bacillati</taxon>
        <taxon>Bacillota</taxon>
        <taxon>Bacilli</taxon>
        <taxon>Bacillales</taxon>
        <taxon>Bacillaceae</taxon>
        <taxon>Calidifontibacillus/Schinkia group</taxon>
        <taxon>Schinkia</taxon>
    </lineage>
</organism>
<dbReference type="InterPro" id="IPR005467">
    <property type="entry name" value="His_kinase_dom"/>
</dbReference>
<accession>A0A072NJB8</accession>
<dbReference type="Pfam" id="PF00989">
    <property type="entry name" value="PAS"/>
    <property type="match status" value="1"/>
</dbReference>
<dbReference type="InterPro" id="IPR029151">
    <property type="entry name" value="Sensor-like_sf"/>
</dbReference>
<dbReference type="InterPro" id="IPR036890">
    <property type="entry name" value="HATPase_C_sf"/>
</dbReference>
<evidence type="ECO:0000256" key="9">
    <source>
        <dbReference type="ARBA" id="ARBA00022777"/>
    </source>
</evidence>
<dbReference type="SUPFAM" id="SSF55785">
    <property type="entry name" value="PYP-like sensor domain (PAS domain)"/>
    <property type="match status" value="1"/>
</dbReference>
<dbReference type="InterPro" id="IPR035965">
    <property type="entry name" value="PAS-like_dom_sf"/>
</dbReference>
<dbReference type="OrthoDB" id="9792686at2"/>
<protein>
    <recommendedName>
        <fullName evidence="3">histidine kinase</fullName>
        <ecNumber evidence="3">2.7.13.3</ecNumber>
    </recommendedName>
</protein>
<dbReference type="GO" id="GO:0005524">
    <property type="term" value="F:ATP binding"/>
    <property type="evidence" value="ECO:0007669"/>
    <property type="project" value="UniProtKB-KW"/>
</dbReference>
<dbReference type="Proteomes" id="UP000027936">
    <property type="component" value="Unassembled WGS sequence"/>
</dbReference>
<evidence type="ECO:0000256" key="3">
    <source>
        <dbReference type="ARBA" id="ARBA00012438"/>
    </source>
</evidence>
<feature type="transmembrane region" description="Helical" evidence="14">
    <location>
        <begin position="12"/>
        <end position="35"/>
    </location>
</feature>
<comment type="subcellular location">
    <subcellularLocation>
        <location evidence="2">Cell membrane</location>
        <topology evidence="2">Multi-pass membrane protein</topology>
    </subcellularLocation>
</comment>
<dbReference type="Pfam" id="PF14689">
    <property type="entry name" value="SPOB_a"/>
    <property type="match status" value="1"/>
</dbReference>
<dbReference type="SMART" id="SM00091">
    <property type="entry name" value="PAS"/>
    <property type="match status" value="1"/>
</dbReference>